<name>A0A3P9LI57_ORYLA</name>
<dbReference type="SUPFAM" id="SSF52833">
    <property type="entry name" value="Thioredoxin-like"/>
    <property type="match status" value="1"/>
</dbReference>
<reference evidence="3 5" key="2">
    <citation type="submission" date="2017-04" db="EMBL/GenBank/DDBJ databases">
        <title>CpG methylation of centromeres and impact of large insertions on vertebrate speciation.</title>
        <authorList>
            <person name="Ichikawa K."/>
            <person name="Yoshimura J."/>
            <person name="Morishita S."/>
        </authorList>
    </citation>
    <scope>NUCLEOTIDE SEQUENCE</scope>
    <source>
        <strain evidence="3 5">HNI</strain>
    </source>
</reference>
<dbReference type="Gene3D" id="1.20.1050.10">
    <property type="match status" value="1"/>
</dbReference>
<feature type="domain" description="GST N-terminal" evidence="1">
    <location>
        <begin position="21"/>
        <end position="103"/>
    </location>
</feature>
<dbReference type="PROSITE" id="PS50405">
    <property type="entry name" value="GST_CTER"/>
    <property type="match status" value="1"/>
</dbReference>
<reference key="1">
    <citation type="journal article" date="2007" name="Nature">
        <title>The medaka draft genome and insights into vertebrate genome evolution.</title>
        <authorList>
            <person name="Kasahara M."/>
            <person name="Naruse K."/>
            <person name="Sasaki S."/>
            <person name="Nakatani Y."/>
            <person name="Qu W."/>
            <person name="Ahsan B."/>
            <person name="Yamada T."/>
            <person name="Nagayasu Y."/>
            <person name="Doi K."/>
            <person name="Kasai Y."/>
            <person name="Jindo T."/>
            <person name="Kobayashi D."/>
            <person name="Shimada A."/>
            <person name="Toyoda A."/>
            <person name="Kuroki Y."/>
            <person name="Fujiyama A."/>
            <person name="Sasaki T."/>
            <person name="Shimizu A."/>
            <person name="Asakawa S."/>
            <person name="Shimizu N."/>
            <person name="Hashimoto S."/>
            <person name="Yang J."/>
            <person name="Lee Y."/>
            <person name="Matsushima K."/>
            <person name="Sugano S."/>
            <person name="Sakaizumi M."/>
            <person name="Narita T."/>
            <person name="Ohishi K."/>
            <person name="Haga S."/>
            <person name="Ohta F."/>
            <person name="Nomoto H."/>
            <person name="Nogata K."/>
            <person name="Morishita T."/>
            <person name="Endo T."/>
            <person name="Shin-I T."/>
            <person name="Takeda H."/>
            <person name="Morishita S."/>
            <person name="Kohara Y."/>
        </authorList>
    </citation>
    <scope>NUCLEOTIDE SEQUENCE [LARGE SCALE GENOMIC DNA]</scope>
    <source>
        <strain>Hd-rR</strain>
    </source>
</reference>
<evidence type="ECO:0000259" key="1">
    <source>
        <dbReference type="PROSITE" id="PS50404"/>
    </source>
</evidence>
<dbReference type="InterPro" id="IPR004046">
    <property type="entry name" value="GST_C"/>
</dbReference>
<dbReference type="FunFam" id="3.40.30.10:FF:000221">
    <property type="entry name" value="Glutathione S-transferase rho"/>
    <property type="match status" value="1"/>
</dbReference>
<dbReference type="InterPro" id="IPR036249">
    <property type="entry name" value="Thioredoxin-like_sf"/>
</dbReference>
<sequence length="243" mass="27350">MTSSGFPGCQSAPAVPAHMAKSMSLLWGAGSPPCWRVMITLEEKRLQGYKRKLLSFQKGEHKSQEVLEVNPRGQLPAFRHGDVVVNDSTAACLYLENRFQSQGNRLIPDSPAEQALVFQRMMEGLTLTDRLNSVIYYDLLVPEKEWHDSALKRSKETLSTELQLWEGYLQNVAAGSYLAGPFSLADVVVYPNVAFAFRFGLSAGRFPKLAKYYSLLKERPSIKASWPPQWMSSRQGYDLLKDL</sequence>
<dbReference type="PROSITE" id="PS50404">
    <property type="entry name" value="GST_NTER"/>
    <property type="match status" value="1"/>
</dbReference>
<dbReference type="InterPro" id="IPR004045">
    <property type="entry name" value="Glutathione_S-Trfase_N"/>
</dbReference>
<dbReference type="CDD" id="cd00299">
    <property type="entry name" value="GST_C_family"/>
    <property type="match status" value="1"/>
</dbReference>
<dbReference type="Ensembl" id="ENSORLT00020035537.1">
    <property type="protein sequence ID" value="ENSORLP00020034673.1"/>
    <property type="gene ID" value="ENSORLG00020021254.1"/>
</dbReference>
<protein>
    <submittedName>
        <fullName evidence="4">Glutathione S-transferase A</fullName>
    </submittedName>
    <submittedName>
        <fullName evidence="3">Glutathione S-transferase rho</fullName>
    </submittedName>
</protein>
<dbReference type="Gene3D" id="3.40.30.10">
    <property type="entry name" value="Glutaredoxin"/>
    <property type="match status" value="1"/>
</dbReference>
<dbReference type="CDD" id="cd00570">
    <property type="entry name" value="GST_N_family"/>
    <property type="match status" value="1"/>
</dbReference>
<dbReference type="Pfam" id="PF14497">
    <property type="entry name" value="GST_C_3"/>
    <property type="match status" value="1"/>
</dbReference>
<dbReference type="PANTHER" id="PTHR42673:SF4">
    <property type="entry name" value="MALEYLACETOACETATE ISOMERASE"/>
    <property type="match status" value="1"/>
</dbReference>
<dbReference type="AlphaFoldDB" id="A0A3P9LI57"/>
<dbReference type="SFLD" id="SFLDG00358">
    <property type="entry name" value="Main_(cytGST)"/>
    <property type="match status" value="1"/>
</dbReference>
<dbReference type="InterPro" id="IPR010987">
    <property type="entry name" value="Glutathione-S-Trfase_C-like"/>
</dbReference>
<accession>A0A3P9LI57</accession>
<evidence type="ECO:0000313" key="4">
    <source>
        <dbReference type="Ensembl" id="ENSORLP00020034673.1"/>
    </source>
</evidence>
<organism evidence="3 5">
    <name type="scientific">Oryzias latipes</name>
    <name type="common">Japanese rice fish</name>
    <name type="synonym">Japanese killifish</name>
    <dbReference type="NCBI Taxonomy" id="8090"/>
    <lineage>
        <taxon>Eukaryota</taxon>
        <taxon>Metazoa</taxon>
        <taxon>Chordata</taxon>
        <taxon>Craniata</taxon>
        <taxon>Vertebrata</taxon>
        <taxon>Euteleostomi</taxon>
        <taxon>Actinopterygii</taxon>
        <taxon>Neopterygii</taxon>
        <taxon>Teleostei</taxon>
        <taxon>Neoteleostei</taxon>
        <taxon>Acanthomorphata</taxon>
        <taxon>Ovalentaria</taxon>
        <taxon>Atherinomorphae</taxon>
        <taxon>Beloniformes</taxon>
        <taxon>Adrianichthyidae</taxon>
        <taxon>Oryziinae</taxon>
        <taxon>Oryzias</taxon>
    </lineage>
</organism>
<dbReference type="Pfam" id="PF13409">
    <property type="entry name" value="GST_N_2"/>
    <property type="match status" value="1"/>
</dbReference>
<dbReference type="FunFam" id="1.20.1050.10:FF:000046">
    <property type="entry name" value="Glutathione S-transferase rho"/>
    <property type="match status" value="1"/>
</dbReference>
<dbReference type="InterPro" id="IPR036282">
    <property type="entry name" value="Glutathione-S-Trfase_C_sf"/>
</dbReference>
<dbReference type="Proteomes" id="UP000265180">
    <property type="component" value="Chromosome 11"/>
</dbReference>
<evidence type="ECO:0000259" key="2">
    <source>
        <dbReference type="PROSITE" id="PS50405"/>
    </source>
</evidence>
<reference evidence="3" key="3">
    <citation type="submission" date="2025-05" db="UniProtKB">
        <authorList>
            <consortium name="Ensembl"/>
        </authorList>
    </citation>
    <scope>IDENTIFICATION</scope>
    <source>
        <strain evidence="3">HNI</strain>
    </source>
</reference>
<dbReference type="SUPFAM" id="SSF47616">
    <property type="entry name" value="GST C-terminal domain-like"/>
    <property type="match status" value="1"/>
</dbReference>
<feature type="domain" description="GST C-terminal" evidence="2">
    <location>
        <begin position="110"/>
        <end position="239"/>
    </location>
</feature>
<dbReference type="InterPro" id="IPR040079">
    <property type="entry name" value="Glutathione_S-Trfase"/>
</dbReference>
<dbReference type="Ensembl" id="ENSORLT00020029578.1">
    <property type="protein sequence ID" value="ENSORLP00020020237.1"/>
    <property type="gene ID" value="ENSORLG00020021243.1"/>
</dbReference>
<evidence type="ECO:0000313" key="5">
    <source>
        <dbReference type="Proteomes" id="UP000265180"/>
    </source>
</evidence>
<evidence type="ECO:0000313" key="3">
    <source>
        <dbReference type="Ensembl" id="ENSORLP00020020237.1"/>
    </source>
</evidence>
<proteinExistence type="predicted"/>
<dbReference type="SFLD" id="SFLDS00019">
    <property type="entry name" value="Glutathione_Transferase_(cytos"/>
    <property type="match status" value="1"/>
</dbReference>
<dbReference type="PANTHER" id="PTHR42673">
    <property type="entry name" value="MALEYLACETOACETATE ISOMERASE"/>
    <property type="match status" value="1"/>
</dbReference>